<gene>
    <name evidence="3" type="ORF">E4656_08415</name>
</gene>
<name>A0A4Z0WDK1_9GAMM</name>
<dbReference type="Gene3D" id="1.10.530.10">
    <property type="match status" value="1"/>
</dbReference>
<evidence type="ECO:0000259" key="2">
    <source>
        <dbReference type="Pfam" id="PF01464"/>
    </source>
</evidence>
<comment type="caution">
    <text evidence="3">The sequence shown here is derived from an EMBL/GenBank/DDBJ whole genome shotgun (WGS) entry which is preliminary data.</text>
</comment>
<keyword evidence="4" id="KW-1185">Reference proteome</keyword>
<dbReference type="InterPro" id="IPR008258">
    <property type="entry name" value="Transglycosylase_SLT_dom_1"/>
</dbReference>
<accession>A0A4Z0WDK1</accession>
<dbReference type="EMBL" id="SRMF01000002">
    <property type="protein sequence ID" value="TGG94183.1"/>
    <property type="molecule type" value="Genomic_DNA"/>
</dbReference>
<proteinExistence type="predicted"/>
<evidence type="ECO:0000256" key="1">
    <source>
        <dbReference type="SAM" id="SignalP"/>
    </source>
</evidence>
<feature type="chain" id="PRO_5021422626" description="Transglycosylase SLT domain-containing protein" evidence="1">
    <location>
        <begin position="23"/>
        <end position="388"/>
    </location>
</feature>
<keyword evidence="1" id="KW-0732">Signal</keyword>
<dbReference type="AlphaFoldDB" id="A0A4Z0WDK1"/>
<feature type="domain" description="Transglycosylase SLT" evidence="2">
    <location>
        <begin position="215"/>
        <end position="310"/>
    </location>
</feature>
<dbReference type="OrthoDB" id="5699584at2"/>
<dbReference type="Pfam" id="PF01464">
    <property type="entry name" value="SLT"/>
    <property type="match status" value="1"/>
</dbReference>
<evidence type="ECO:0000313" key="3">
    <source>
        <dbReference type="EMBL" id="TGG94183.1"/>
    </source>
</evidence>
<sequence length="388" mass="42863">MRRRTLTLWVTLFGLLSGSGLAETPSSETLVGTEAIQAAPEPLAQWHDVIRQTPYWISQGVHENLRTIRLWVLTNRGYCEQPERHILFDVRATFQGYLNNGEDTDATQRQLNELRAALAADGTLEAWVPGSRGVTGYPLALSCDQPDARLQAALDRYTGADSEAMFWGTWDGMQVGSADNRVSLHEAIKIVYQTRREQGRIELPEEVLSTLAGKVIIESGGLSNAHSAANARGIMQLTPAALGDCEIAERFHFHRIAQIDCAMRLLEQNHRNLYPTFEDQFGHLPEDKAEHLYNLLLLQAYHGGVGRVRALMTDDELRGAADYFAHHHEQFSAGDIALGMVFHNLGRNFLGTASLYYLVDVSIASEAACSALSDLAGCEPFTAPDADT</sequence>
<dbReference type="RefSeq" id="WP_135482751.1">
    <property type="nucleotide sequence ID" value="NZ_SRMF01000002.1"/>
</dbReference>
<evidence type="ECO:0000313" key="4">
    <source>
        <dbReference type="Proteomes" id="UP000297475"/>
    </source>
</evidence>
<protein>
    <recommendedName>
        <fullName evidence="2">Transglycosylase SLT domain-containing protein</fullName>
    </recommendedName>
</protein>
<dbReference type="InterPro" id="IPR023346">
    <property type="entry name" value="Lysozyme-like_dom_sf"/>
</dbReference>
<organism evidence="3 4">
    <name type="scientific">Natronospirillum operosum</name>
    <dbReference type="NCBI Taxonomy" id="2759953"/>
    <lineage>
        <taxon>Bacteria</taxon>
        <taxon>Pseudomonadati</taxon>
        <taxon>Pseudomonadota</taxon>
        <taxon>Gammaproteobacteria</taxon>
        <taxon>Oceanospirillales</taxon>
        <taxon>Natronospirillaceae</taxon>
        <taxon>Natronospirillum</taxon>
    </lineage>
</organism>
<dbReference type="SUPFAM" id="SSF53955">
    <property type="entry name" value="Lysozyme-like"/>
    <property type="match status" value="1"/>
</dbReference>
<dbReference type="Proteomes" id="UP000297475">
    <property type="component" value="Unassembled WGS sequence"/>
</dbReference>
<feature type="signal peptide" evidence="1">
    <location>
        <begin position="1"/>
        <end position="22"/>
    </location>
</feature>
<reference evidence="3 4" key="1">
    <citation type="submission" date="2019-04" db="EMBL/GenBank/DDBJ databases">
        <title>Natronospirillum operosus gen. nov., sp. nov., a haloalkaliphilic satellite isolated from decaying biomass of laboratory culture of cyanobacterium Geitlerinema sp. and proposal of Natronospirillaceae fam. nov. and Saccharospirillaceae fam. nov.</title>
        <authorList>
            <person name="Kevbrin V."/>
            <person name="Boltyanskaya Y."/>
            <person name="Koziaeva V."/>
            <person name="Grouzdev D.S."/>
            <person name="Park M."/>
            <person name="Cho J."/>
        </authorList>
    </citation>
    <scope>NUCLEOTIDE SEQUENCE [LARGE SCALE GENOMIC DNA]</scope>
    <source>
        <strain evidence="3 4">G-116</strain>
    </source>
</reference>